<dbReference type="EMBL" id="VSSQ01000017">
    <property type="protein sequence ID" value="MPL62323.1"/>
    <property type="molecule type" value="Genomic_DNA"/>
</dbReference>
<dbReference type="AlphaFoldDB" id="A0A644T5Y5"/>
<organism evidence="1">
    <name type="scientific">bioreactor metagenome</name>
    <dbReference type="NCBI Taxonomy" id="1076179"/>
    <lineage>
        <taxon>unclassified sequences</taxon>
        <taxon>metagenomes</taxon>
        <taxon>ecological metagenomes</taxon>
    </lineage>
</organism>
<comment type="caution">
    <text evidence="1">The sequence shown here is derived from an EMBL/GenBank/DDBJ whole genome shotgun (WGS) entry which is preliminary data.</text>
</comment>
<evidence type="ECO:0000313" key="1">
    <source>
        <dbReference type="EMBL" id="MPL62323.1"/>
    </source>
</evidence>
<proteinExistence type="predicted"/>
<protein>
    <recommendedName>
        <fullName evidence="2">Phage-Barnase-EndoU-ColicinE5/D-RelE like nuclease 2 domain-containing protein</fullName>
    </recommendedName>
</protein>
<gene>
    <name evidence="1" type="ORF">SDC9_07937</name>
</gene>
<accession>A0A644T5Y5</accession>
<evidence type="ECO:0008006" key="2">
    <source>
        <dbReference type="Google" id="ProtNLM"/>
    </source>
</evidence>
<reference evidence="1" key="1">
    <citation type="submission" date="2019-08" db="EMBL/GenBank/DDBJ databases">
        <authorList>
            <person name="Kucharzyk K."/>
            <person name="Murdoch R.W."/>
            <person name="Higgins S."/>
            <person name="Loffler F."/>
        </authorList>
    </citation>
    <scope>NUCLEOTIDE SEQUENCE</scope>
</reference>
<name>A0A644T5Y5_9ZZZZ</name>
<sequence length="159" mass="18590">MNDLSNYEKLKKDSQDFYSSTGKIFSPALETEISFNSEGFNHIIFKKGRSERERSSQILRFKLLPLAIKLVKKSTTYQEYEETISTISAKKYKKKTFITRSIKYWGIIAIIDGRKIKVILRKIGDNGNIHFWSVVPAWTTNKYRDVKFFTTMKGNPEED</sequence>